<evidence type="ECO:0000313" key="1">
    <source>
        <dbReference type="EMBL" id="TFK85551.1"/>
    </source>
</evidence>
<reference evidence="1 2" key="1">
    <citation type="journal article" date="2019" name="Nat. Ecol. Evol.">
        <title>Megaphylogeny resolves global patterns of mushroom evolution.</title>
        <authorList>
            <person name="Varga T."/>
            <person name="Krizsan K."/>
            <person name="Foldi C."/>
            <person name="Dima B."/>
            <person name="Sanchez-Garcia M."/>
            <person name="Sanchez-Ramirez S."/>
            <person name="Szollosi G.J."/>
            <person name="Szarkandi J.G."/>
            <person name="Papp V."/>
            <person name="Albert L."/>
            <person name="Andreopoulos W."/>
            <person name="Angelini C."/>
            <person name="Antonin V."/>
            <person name="Barry K.W."/>
            <person name="Bougher N.L."/>
            <person name="Buchanan P."/>
            <person name="Buyck B."/>
            <person name="Bense V."/>
            <person name="Catcheside P."/>
            <person name="Chovatia M."/>
            <person name="Cooper J."/>
            <person name="Damon W."/>
            <person name="Desjardin D."/>
            <person name="Finy P."/>
            <person name="Geml J."/>
            <person name="Haridas S."/>
            <person name="Hughes K."/>
            <person name="Justo A."/>
            <person name="Karasinski D."/>
            <person name="Kautmanova I."/>
            <person name="Kiss B."/>
            <person name="Kocsube S."/>
            <person name="Kotiranta H."/>
            <person name="LaButti K.M."/>
            <person name="Lechner B.E."/>
            <person name="Liimatainen K."/>
            <person name="Lipzen A."/>
            <person name="Lukacs Z."/>
            <person name="Mihaltcheva S."/>
            <person name="Morgado L.N."/>
            <person name="Niskanen T."/>
            <person name="Noordeloos M.E."/>
            <person name="Ohm R.A."/>
            <person name="Ortiz-Santana B."/>
            <person name="Ovrebo C."/>
            <person name="Racz N."/>
            <person name="Riley R."/>
            <person name="Savchenko A."/>
            <person name="Shiryaev A."/>
            <person name="Soop K."/>
            <person name="Spirin V."/>
            <person name="Szebenyi C."/>
            <person name="Tomsovsky M."/>
            <person name="Tulloss R.E."/>
            <person name="Uehling J."/>
            <person name="Grigoriev I.V."/>
            <person name="Vagvolgyi C."/>
            <person name="Papp T."/>
            <person name="Martin F.M."/>
            <person name="Miettinen O."/>
            <person name="Hibbett D.S."/>
            <person name="Nagy L.G."/>
        </authorList>
    </citation>
    <scope>NUCLEOTIDE SEQUENCE [LARGE SCALE GENOMIC DNA]</scope>
    <source>
        <strain evidence="1 2">HHB13444</strain>
    </source>
</reference>
<gene>
    <name evidence="1" type="ORF">K466DRAFT_494520</name>
</gene>
<name>A0A5C3P7S9_9APHY</name>
<organism evidence="1 2">
    <name type="scientific">Polyporus arcularius HHB13444</name>
    <dbReference type="NCBI Taxonomy" id="1314778"/>
    <lineage>
        <taxon>Eukaryota</taxon>
        <taxon>Fungi</taxon>
        <taxon>Dikarya</taxon>
        <taxon>Basidiomycota</taxon>
        <taxon>Agaricomycotina</taxon>
        <taxon>Agaricomycetes</taxon>
        <taxon>Polyporales</taxon>
        <taxon>Polyporaceae</taxon>
        <taxon>Polyporus</taxon>
    </lineage>
</organism>
<evidence type="ECO:0000313" key="2">
    <source>
        <dbReference type="Proteomes" id="UP000308197"/>
    </source>
</evidence>
<feature type="non-terminal residue" evidence="1">
    <location>
        <position position="1"/>
    </location>
</feature>
<proteinExistence type="predicted"/>
<keyword evidence="2" id="KW-1185">Reference proteome</keyword>
<dbReference type="InParanoid" id="A0A5C3P7S9"/>
<dbReference type="AlphaFoldDB" id="A0A5C3P7S9"/>
<protein>
    <submittedName>
        <fullName evidence="1">Uncharacterized protein</fullName>
    </submittedName>
</protein>
<dbReference type="Proteomes" id="UP000308197">
    <property type="component" value="Unassembled WGS sequence"/>
</dbReference>
<dbReference type="EMBL" id="ML211246">
    <property type="protein sequence ID" value="TFK85551.1"/>
    <property type="molecule type" value="Genomic_DNA"/>
</dbReference>
<accession>A0A5C3P7S9</accession>
<sequence length="53" mass="5894">PKEHVAPFKHLYLTILAHWAPVNSVTAYALAASHYFHSLTVPISSYLLLTGVF</sequence>